<organism evidence="1 2">
    <name type="scientific">Dreissena polymorpha</name>
    <name type="common">Zebra mussel</name>
    <name type="synonym">Mytilus polymorpha</name>
    <dbReference type="NCBI Taxonomy" id="45954"/>
    <lineage>
        <taxon>Eukaryota</taxon>
        <taxon>Metazoa</taxon>
        <taxon>Spiralia</taxon>
        <taxon>Lophotrochozoa</taxon>
        <taxon>Mollusca</taxon>
        <taxon>Bivalvia</taxon>
        <taxon>Autobranchia</taxon>
        <taxon>Heteroconchia</taxon>
        <taxon>Euheterodonta</taxon>
        <taxon>Imparidentia</taxon>
        <taxon>Neoheterodontei</taxon>
        <taxon>Myida</taxon>
        <taxon>Dreissenoidea</taxon>
        <taxon>Dreissenidae</taxon>
        <taxon>Dreissena</taxon>
    </lineage>
</organism>
<dbReference type="Proteomes" id="UP000828390">
    <property type="component" value="Unassembled WGS sequence"/>
</dbReference>
<protein>
    <submittedName>
        <fullName evidence="1">Uncharacterized protein</fullName>
    </submittedName>
</protein>
<evidence type="ECO:0000313" key="1">
    <source>
        <dbReference type="EMBL" id="KAH3771129.1"/>
    </source>
</evidence>
<gene>
    <name evidence="1" type="ORF">DPMN_172431</name>
</gene>
<reference evidence="1" key="2">
    <citation type="submission" date="2020-11" db="EMBL/GenBank/DDBJ databases">
        <authorList>
            <person name="McCartney M.A."/>
            <person name="Auch B."/>
            <person name="Kono T."/>
            <person name="Mallez S."/>
            <person name="Becker A."/>
            <person name="Gohl D.M."/>
            <person name="Silverstein K.A.T."/>
            <person name="Koren S."/>
            <person name="Bechman K.B."/>
            <person name="Herman A."/>
            <person name="Abrahante J.E."/>
            <person name="Garbe J."/>
        </authorList>
    </citation>
    <scope>NUCLEOTIDE SEQUENCE</scope>
    <source>
        <strain evidence="1">Duluth1</strain>
        <tissue evidence="1">Whole animal</tissue>
    </source>
</reference>
<dbReference type="AlphaFoldDB" id="A0A9D4DZT7"/>
<proteinExistence type="predicted"/>
<name>A0A9D4DZT7_DREPO</name>
<comment type="caution">
    <text evidence="1">The sequence shown here is derived from an EMBL/GenBank/DDBJ whole genome shotgun (WGS) entry which is preliminary data.</text>
</comment>
<evidence type="ECO:0000313" key="2">
    <source>
        <dbReference type="Proteomes" id="UP000828390"/>
    </source>
</evidence>
<reference evidence="1" key="1">
    <citation type="journal article" date="2019" name="bioRxiv">
        <title>The Genome of the Zebra Mussel, Dreissena polymorpha: A Resource for Invasive Species Research.</title>
        <authorList>
            <person name="McCartney M.A."/>
            <person name="Auch B."/>
            <person name="Kono T."/>
            <person name="Mallez S."/>
            <person name="Zhang Y."/>
            <person name="Obille A."/>
            <person name="Becker A."/>
            <person name="Abrahante J.E."/>
            <person name="Garbe J."/>
            <person name="Badalamenti J.P."/>
            <person name="Herman A."/>
            <person name="Mangelson H."/>
            <person name="Liachko I."/>
            <person name="Sullivan S."/>
            <person name="Sone E.D."/>
            <person name="Koren S."/>
            <person name="Silverstein K.A.T."/>
            <person name="Beckman K.B."/>
            <person name="Gohl D.M."/>
        </authorList>
    </citation>
    <scope>NUCLEOTIDE SEQUENCE</scope>
    <source>
        <strain evidence="1">Duluth1</strain>
        <tissue evidence="1">Whole animal</tissue>
    </source>
</reference>
<dbReference type="EMBL" id="JAIWYP010000009">
    <property type="protein sequence ID" value="KAH3771129.1"/>
    <property type="molecule type" value="Genomic_DNA"/>
</dbReference>
<accession>A0A9D4DZT7</accession>
<keyword evidence="2" id="KW-1185">Reference proteome</keyword>
<sequence length="71" mass="7976">MSTVHSNILKRQFQFKVVTSVRTVSVPGCNILIGNYQNKEVTTSKGSYLLKRKRPCHFETSSGVSSKYTHA</sequence>